<evidence type="ECO:0000256" key="9">
    <source>
        <dbReference type="RuleBase" id="RU365093"/>
    </source>
</evidence>
<reference evidence="12 13" key="1">
    <citation type="submission" date="2014-06" db="EMBL/GenBank/DDBJ databases">
        <authorList>
            <person name="Ju J."/>
            <person name="Zhang J."/>
        </authorList>
    </citation>
    <scope>NUCLEOTIDE SEQUENCE [LARGE SCALE GENOMIC DNA]</scope>
    <source>
        <strain evidence="12">DmW_045</strain>
    </source>
</reference>
<dbReference type="PANTHER" id="PTHR30386">
    <property type="entry name" value="MEMBRANE FUSION SUBUNIT OF EMRAB-TOLC MULTIDRUG EFFLUX PUMP"/>
    <property type="match status" value="1"/>
</dbReference>
<dbReference type="Proteomes" id="UP000194639">
    <property type="component" value="Unassembled WGS sequence"/>
</dbReference>
<keyword evidence="6 9" id="KW-0812">Transmembrane</keyword>
<dbReference type="Gene3D" id="2.40.50.100">
    <property type="match status" value="1"/>
</dbReference>
<dbReference type="InterPro" id="IPR050739">
    <property type="entry name" value="MFP"/>
</dbReference>
<evidence type="ECO:0000256" key="5">
    <source>
        <dbReference type="ARBA" id="ARBA00022519"/>
    </source>
</evidence>
<dbReference type="InterPro" id="IPR010129">
    <property type="entry name" value="T1SS_HlyD"/>
</dbReference>
<dbReference type="InterPro" id="IPR058982">
    <property type="entry name" value="Beta-barrel_AprE"/>
</dbReference>
<evidence type="ECO:0000313" key="13">
    <source>
        <dbReference type="Proteomes" id="UP000194639"/>
    </source>
</evidence>
<feature type="domain" description="AprE-like beta-barrel" evidence="11">
    <location>
        <begin position="358"/>
        <end position="458"/>
    </location>
</feature>
<dbReference type="GO" id="GO:0005886">
    <property type="term" value="C:plasma membrane"/>
    <property type="evidence" value="ECO:0007669"/>
    <property type="project" value="UniProtKB-SubCell"/>
</dbReference>
<evidence type="ECO:0000256" key="6">
    <source>
        <dbReference type="ARBA" id="ARBA00022692"/>
    </source>
</evidence>
<evidence type="ECO:0000256" key="8">
    <source>
        <dbReference type="ARBA" id="ARBA00023136"/>
    </source>
</evidence>
<keyword evidence="8 9" id="KW-0472">Membrane</keyword>
<dbReference type="GO" id="GO:0015031">
    <property type="term" value="P:protein transport"/>
    <property type="evidence" value="ECO:0007669"/>
    <property type="project" value="InterPro"/>
</dbReference>
<evidence type="ECO:0000256" key="7">
    <source>
        <dbReference type="ARBA" id="ARBA00022989"/>
    </source>
</evidence>
<evidence type="ECO:0000313" key="12">
    <source>
        <dbReference type="EMBL" id="OUI80391.1"/>
    </source>
</evidence>
<dbReference type="NCBIfam" id="TIGR01843">
    <property type="entry name" value="type_I_hlyD"/>
    <property type="match status" value="1"/>
</dbReference>
<dbReference type="EMBL" id="JOMO01000035">
    <property type="protein sequence ID" value="OUI80391.1"/>
    <property type="molecule type" value="Genomic_DNA"/>
</dbReference>
<evidence type="ECO:0000256" key="1">
    <source>
        <dbReference type="ARBA" id="ARBA00004377"/>
    </source>
</evidence>
<keyword evidence="7 9" id="KW-1133">Transmembrane helix</keyword>
<comment type="caution">
    <text evidence="12">The sequence shown here is derived from an EMBL/GenBank/DDBJ whole genome shotgun (WGS) entry which is preliminary data.</text>
</comment>
<feature type="transmembrane region" description="Helical" evidence="9">
    <location>
        <begin position="63"/>
        <end position="84"/>
    </location>
</feature>
<dbReference type="Gene3D" id="2.40.30.170">
    <property type="match status" value="1"/>
</dbReference>
<keyword evidence="4 9" id="KW-1003">Cell membrane</keyword>
<evidence type="ECO:0000256" key="2">
    <source>
        <dbReference type="ARBA" id="ARBA00009477"/>
    </source>
</evidence>
<proteinExistence type="inferred from homology"/>
<name>A0A252A011_9PROT</name>
<evidence type="ECO:0000259" key="11">
    <source>
        <dbReference type="Pfam" id="PF26002"/>
    </source>
</evidence>
<organism evidence="12 13">
    <name type="scientific">Acetobacter orientalis</name>
    <dbReference type="NCBI Taxonomy" id="146474"/>
    <lineage>
        <taxon>Bacteria</taxon>
        <taxon>Pseudomonadati</taxon>
        <taxon>Pseudomonadota</taxon>
        <taxon>Alphaproteobacteria</taxon>
        <taxon>Acetobacterales</taxon>
        <taxon>Acetobacteraceae</taxon>
        <taxon>Acetobacter</taxon>
    </lineage>
</organism>
<evidence type="ECO:0000256" key="10">
    <source>
        <dbReference type="SAM" id="Coils"/>
    </source>
</evidence>
<feature type="coiled-coil region" evidence="10">
    <location>
        <begin position="186"/>
        <end position="213"/>
    </location>
</feature>
<keyword evidence="5 9" id="KW-0997">Cell inner membrane</keyword>
<protein>
    <recommendedName>
        <fullName evidence="9">Membrane fusion protein (MFP) family protein</fullName>
    </recommendedName>
</protein>
<sequence length="481" mass="52755">MSEKDVIPTPQPQESAGIDDTQIDFLRQANDPFAQTDMPIALLEFHSPTAALVNMPPTATAQYLIWLIGALTLSIVTVMTIFPLDKVVSTQGQIISTQAPLIVQPFDTAIIKSIDVNEGDYVHKGDILAHLDPTTSGADSGNMKIQKDQYQAEVDRLTAEAEGRDYTVQTNSPASVQQGAAFFQRKAEYNAKIANLDKKISSLQHDLQGFEANAAMYAAQTKVAADVHKMRMQLQKDQVGSKLSTLSAQSTLMETERSQISAQQQAASTRSKLAAQISEKDEYVQSWKADVYKDLILAEHHLAEANSQYQKAVLHNTLSILRADQDAVVLNIAKVSVGSVLNIGQRIMTLTPVSKGLEVETVLSGKDVGFVKLGDKALVKFATFPFQQYGGANATVRTISADSFVADQEGQQNGITPDATNKAFYRLRLRIDRYTLHGVPSFFHPQPGMPVTADIKVGKRTMMQYMLNSFMPLMSNGMREP</sequence>
<dbReference type="PRINTS" id="PR01490">
    <property type="entry name" value="RTXTOXIND"/>
</dbReference>
<evidence type="ECO:0000256" key="3">
    <source>
        <dbReference type="ARBA" id="ARBA00022448"/>
    </source>
</evidence>
<comment type="subcellular location">
    <subcellularLocation>
        <location evidence="1 9">Cell inner membrane</location>
        <topology evidence="1 9">Single-pass membrane protein</topology>
    </subcellularLocation>
</comment>
<keyword evidence="3 9" id="KW-0813">Transport</keyword>
<evidence type="ECO:0000256" key="4">
    <source>
        <dbReference type="ARBA" id="ARBA00022475"/>
    </source>
</evidence>
<keyword evidence="10" id="KW-0175">Coiled coil</keyword>
<comment type="similarity">
    <text evidence="2 9">Belongs to the membrane fusion protein (MFP) (TC 8.A.1) family.</text>
</comment>
<gene>
    <name evidence="12" type="ORF">HK12_08930</name>
</gene>
<dbReference type="PANTHER" id="PTHR30386:SF26">
    <property type="entry name" value="TRANSPORT PROTEIN COMB"/>
    <property type="match status" value="1"/>
</dbReference>
<accession>A0A252A011</accession>
<dbReference type="Pfam" id="PF26002">
    <property type="entry name" value="Beta-barrel_AprE"/>
    <property type="match status" value="1"/>
</dbReference>
<dbReference type="RefSeq" id="WP_086552746.1">
    <property type="nucleotide sequence ID" value="NZ_CALGIZ010000042.1"/>
</dbReference>
<dbReference type="AlphaFoldDB" id="A0A252A011"/>